<dbReference type="InterPro" id="IPR029070">
    <property type="entry name" value="Chitinase_insertion_sf"/>
</dbReference>
<dbReference type="Gene3D" id="3.20.20.80">
    <property type="entry name" value="Glycosidases"/>
    <property type="match status" value="1"/>
</dbReference>
<evidence type="ECO:0000313" key="4">
    <source>
        <dbReference type="EMBL" id="KAK9704458.1"/>
    </source>
</evidence>
<feature type="region of interest" description="Disordered" evidence="2">
    <location>
        <begin position="201"/>
        <end position="233"/>
    </location>
</feature>
<evidence type="ECO:0000259" key="3">
    <source>
        <dbReference type="PROSITE" id="PS51910"/>
    </source>
</evidence>
<dbReference type="PROSITE" id="PS51910">
    <property type="entry name" value="GH18_2"/>
    <property type="match status" value="1"/>
</dbReference>
<dbReference type="PANTHER" id="PTHR11177:SF392">
    <property type="entry name" value="HAP41P"/>
    <property type="match status" value="1"/>
</dbReference>
<comment type="caution">
    <text evidence="4">The sequence shown here is derived from an EMBL/GenBank/DDBJ whole genome shotgun (WGS) entry which is preliminary data.</text>
</comment>
<keyword evidence="1" id="KW-0378">Hydrolase</keyword>
<dbReference type="SUPFAM" id="SSF54556">
    <property type="entry name" value="Chitinase insertion domain"/>
    <property type="match status" value="1"/>
</dbReference>
<keyword evidence="5" id="KW-1185">Reference proteome</keyword>
<dbReference type="InterPro" id="IPR003610">
    <property type="entry name" value="CBM5/12"/>
</dbReference>
<proteinExistence type="predicted"/>
<reference evidence="4 5" key="1">
    <citation type="submission" date="2023-04" db="EMBL/GenBank/DDBJ databases">
        <title>Genome of Basidiobolus ranarum AG-B5.</title>
        <authorList>
            <person name="Stajich J.E."/>
            <person name="Carter-House D."/>
            <person name="Gryganskyi A."/>
        </authorList>
    </citation>
    <scope>NUCLEOTIDE SEQUENCE [LARGE SCALE GENOMIC DNA]</scope>
    <source>
        <strain evidence="4 5">AG-B5</strain>
    </source>
</reference>
<dbReference type="InterPro" id="IPR036573">
    <property type="entry name" value="CBM_sf_5/12"/>
</dbReference>
<protein>
    <recommendedName>
        <fullName evidence="3">GH18 domain-containing protein</fullName>
    </recommendedName>
</protein>
<dbReference type="Gene3D" id="2.10.10.20">
    <property type="entry name" value="Carbohydrate-binding module superfamily 5/12"/>
    <property type="match status" value="1"/>
</dbReference>
<dbReference type="PANTHER" id="PTHR11177">
    <property type="entry name" value="CHITINASE"/>
    <property type="match status" value="1"/>
</dbReference>
<dbReference type="Gene3D" id="3.10.50.10">
    <property type="match status" value="1"/>
</dbReference>
<dbReference type="InterPro" id="IPR001223">
    <property type="entry name" value="Glyco_hydro18_cat"/>
</dbReference>
<name>A0ABR2VWB9_9FUNG</name>
<gene>
    <name evidence="4" type="ORF">K7432_010182</name>
</gene>
<accession>A0ABR2VWB9</accession>
<dbReference type="SUPFAM" id="SSF51055">
    <property type="entry name" value="Carbohydrate binding domain"/>
    <property type="match status" value="1"/>
</dbReference>
<dbReference type="Pfam" id="PF00704">
    <property type="entry name" value="Glyco_hydro_18"/>
    <property type="match status" value="1"/>
</dbReference>
<dbReference type="InterPro" id="IPR017853">
    <property type="entry name" value="GH"/>
</dbReference>
<evidence type="ECO:0000256" key="2">
    <source>
        <dbReference type="SAM" id="MobiDB-lite"/>
    </source>
</evidence>
<dbReference type="Pfam" id="PF02839">
    <property type="entry name" value="CBM_5_12"/>
    <property type="match status" value="1"/>
</dbReference>
<dbReference type="Proteomes" id="UP001479436">
    <property type="component" value="Unassembled WGS sequence"/>
</dbReference>
<evidence type="ECO:0000256" key="1">
    <source>
        <dbReference type="ARBA" id="ARBA00022801"/>
    </source>
</evidence>
<feature type="domain" description="GH18" evidence="3">
    <location>
        <begin position="1"/>
        <end position="192"/>
    </location>
</feature>
<evidence type="ECO:0000313" key="5">
    <source>
        <dbReference type="Proteomes" id="UP001479436"/>
    </source>
</evidence>
<dbReference type="EMBL" id="JASJQH010007556">
    <property type="protein sequence ID" value="KAK9704458.1"/>
    <property type="molecule type" value="Genomic_DNA"/>
</dbReference>
<sequence>MAYDIMGSWSATTGPNAPFDYDAAKGGEAYSFRQSINDWLGAKWPANKLVMGLPFYGRSLTATVDMNANPGNMYAAKDSVTPKGDSNDANEPNFFCNEGTFYSGIWKWKSIRSDILQSGPNTPASGWSRYWDNTTQTPWLFRASDKRFISYDDPQSLKIKVDYTKQAGLRGVMYWDMSHDSNDELLNVLQGVRCTGSGCPSPSIPPVTTSTAQATSSVTSKTSSTVATGSTSTASVTPTSVPGICNGVAEWVPATAYNSAQKVTYKGHLWQAKWWTQNDTPGSNSQSVWNDIGAC</sequence>
<organism evidence="4 5">
    <name type="scientific">Basidiobolus ranarum</name>
    <dbReference type="NCBI Taxonomy" id="34480"/>
    <lineage>
        <taxon>Eukaryota</taxon>
        <taxon>Fungi</taxon>
        <taxon>Fungi incertae sedis</taxon>
        <taxon>Zoopagomycota</taxon>
        <taxon>Entomophthoromycotina</taxon>
        <taxon>Basidiobolomycetes</taxon>
        <taxon>Basidiobolales</taxon>
        <taxon>Basidiobolaceae</taxon>
        <taxon>Basidiobolus</taxon>
    </lineage>
</organism>
<dbReference type="CDD" id="cd12215">
    <property type="entry name" value="ChiC_BD"/>
    <property type="match status" value="1"/>
</dbReference>
<dbReference type="SMART" id="SM00495">
    <property type="entry name" value="ChtBD3"/>
    <property type="match status" value="1"/>
</dbReference>
<dbReference type="InterPro" id="IPR050314">
    <property type="entry name" value="Glycosyl_Hydrlase_18"/>
</dbReference>
<feature type="compositionally biased region" description="Low complexity" evidence="2">
    <location>
        <begin position="206"/>
        <end position="233"/>
    </location>
</feature>
<dbReference type="SUPFAM" id="SSF51445">
    <property type="entry name" value="(Trans)glycosidases"/>
    <property type="match status" value="1"/>
</dbReference>